<evidence type="ECO:0000313" key="2">
    <source>
        <dbReference type="Proteomes" id="UP000004430"/>
    </source>
</evidence>
<evidence type="ECO:0000313" key="1">
    <source>
        <dbReference type="EMBL" id="EDR30920.1"/>
    </source>
</evidence>
<dbReference type="AlphaFoldDB" id="A0AAV3B6R3"/>
<dbReference type="EMBL" id="AAOS02000030">
    <property type="protein sequence ID" value="EDR30920.1"/>
    <property type="molecule type" value="Genomic_DNA"/>
</dbReference>
<reference evidence="1 2" key="2">
    <citation type="submission" date="2010-03" db="EMBL/GenBank/DDBJ databases">
        <authorList>
            <person name="Payne S.H."/>
            <person name="Sutton G.G."/>
        </authorList>
    </citation>
    <scope>NUCLEOTIDE SEQUENCE [LARGE SCALE GENOMIC DNA]</scope>
    <source>
        <strain evidence="1 2">IP275</strain>
    </source>
</reference>
<organism evidence="1 2">
    <name type="scientific">Yersinia pestis biovar Orientalis str. IP275</name>
    <dbReference type="NCBI Taxonomy" id="373665"/>
    <lineage>
        <taxon>Bacteria</taxon>
        <taxon>Pseudomonadati</taxon>
        <taxon>Pseudomonadota</taxon>
        <taxon>Gammaproteobacteria</taxon>
        <taxon>Enterobacterales</taxon>
        <taxon>Yersiniaceae</taxon>
        <taxon>Yersinia</taxon>
    </lineage>
</organism>
<dbReference type="Proteomes" id="UP000004430">
    <property type="component" value="Unassembled WGS sequence"/>
</dbReference>
<reference evidence="1 2" key="1">
    <citation type="submission" date="2008-01" db="EMBL/GenBank/DDBJ databases">
        <title>Yersinia pestis Strain IP275 project at JCVI/TIGR.</title>
        <authorList>
            <person name="Ravel J."/>
            <person name="Eppinger M."/>
            <person name="Fricke W.F."/>
            <person name="Rosovitz M."/>
            <person name="Lindler L.E."/>
            <person name="Bearden S."/>
            <person name="Shriefer M."/>
        </authorList>
    </citation>
    <scope>NUCLEOTIDE SEQUENCE [LARGE SCALE GENOMIC DNA]</scope>
    <source>
        <strain evidence="1 2">IP275</strain>
    </source>
</reference>
<proteinExistence type="predicted"/>
<name>A0AAV3B6R3_YERPE</name>
<gene>
    <name evidence="1" type="ORF">YPIP275_3878</name>
</gene>
<accession>A0AAV3B6R3</accession>
<protein>
    <submittedName>
        <fullName evidence="1">Uncharacterized protein</fullName>
    </submittedName>
</protein>
<sequence length="50" mass="5651">MLFSILCLRVRGINVSVRDEGRVSSECPMISGIFLRFNYFLSVLTGLPDQ</sequence>
<comment type="caution">
    <text evidence="1">The sequence shown here is derived from an EMBL/GenBank/DDBJ whole genome shotgun (WGS) entry which is preliminary data.</text>
</comment>